<proteinExistence type="predicted"/>
<dbReference type="EMBL" id="WJKJ01000017">
    <property type="protein sequence ID" value="MBD3363694.1"/>
    <property type="molecule type" value="Genomic_DNA"/>
</dbReference>
<dbReference type="Pfam" id="PF19313">
    <property type="entry name" value="DUF5916"/>
    <property type="match status" value="1"/>
</dbReference>
<feature type="domain" description="DUF5916" evidence="1">
    <location>
        <begin position="69"/>
        <end position="409"/>
    </location>
</feature>
<dbReference type="AlphaFoldDB" id="A0A9D5K8S3"/>
<evidence type="ECO:0000259" key="1">
    <source>
        <dbReference type="Pfam" id="PF19313"/>
    </source>
</evidence>
<organism evidence="2 3">
    <name type="scientific">candidate division WOR-3 bacterium</name>
    <dbReference type="NCBI Taxonomy" id="2052148"/>
    <lineage>
        <taxon>Bacteria</taxon>
        <taxon>Bacteria division WOR-3</taxon>
    </lineage>
</organism>
<gene>
    <name evidence="2" type="ORF">GF359_00610</name>
</gene>
<sequence length="544" mass="61682">MWADYKPEDFGQGTMIERFGTLTGIRGVKPGLHMEFLPHLTQTMYMKNPYPDSAGFEDISLVPWDNGVIGLDYKYIVATNLTLDVTTFPDYGQIEVDPEQINLSQYEMWLSERRPFFTEGASIFGFPYFSLVYTRRIGKRLDDGTEVPIYGGGKFTGKVGGTEIGVLEALTGQASYTDWYGQDQTEPSYIYSILRLTQDVLERSKIGVIATSRDRVQGPYEADHVVGADADLHFGDHWGIFGSYARTLYTDTAGTPDSMMRRGGDMAAINIHRDGLLSYSADVTYTDSLADVNAAGIMSDPGWIGTSFDVEYQTSWNDKWLRFLSTGIYPHVSRRLEDTLWSYSVFARGSVTLANNWTVWGDGSAGYRYVWQEDRQRLSSSAGAGFASNSAKRFYGGVNFNYRDQYVYSNYIPQYYGHVVSANPNFGLRIAKNLLVTGYASFRRVLYEDWRPDTLIYPDVMWTAGEGIRYTATRRLSFRLNAQQNTDAERYSQQLLMTWEIAPLSYLYLASSLDLEGDPETTNPFYVNASEFNVYGKIVYLFRI</sequence>
<dbReference type="Proteomes" id="UP000630660">
    <property type="component" value="Unassembled WGS sequence"/>
</dbReference>
<protein>
    <recommendedName>
        <fullName evidence="1">DUF5916 domain-containing protein</fullName>
    </recommendedName>
</protein>
<dbReference type="InterPro" id="IPR045670">
    <property type="entry name" value="DUF5916"/>
</dbReference>
<evidence type="ECO:0000313" key="2">
    <source>
        <dbReference type="EMBL" id="MBD3363694.1"/>
    </source>
</evidence>
<evidence type="ECO:0000313" key="3">
    <source>
        <dbReference type="Proteomes" id="UP000630660"/>
    </source>
</evidence>
<name>A0A9D5K8S3_UNCW3</name>
<comment type="caution">
    <text evidence="2">The sequence shown here is derived from an EMBL/GenBank/DDBJ whole genome shotgun (WGS) entry which is preliminary data.</text>
</comment>
<accession>A0A9D5K8S3</accession>
<reference evidence="2" key="1">
    <citation type="submission" date="2019-11" db="EMBL/GenBank/DDBJ databases">
        <title>Microbial mats filling the niche in hypersaline microbial mats.</title>
        <authorList>
            <person name="Wong H.L."/>
            <person name="Macleod F.I."/>
            <person name="White R.A. III"/>
            <person name="Burns B.P."/>
        </authorList>
    </citation>
    <scope>NUCLEOTIDE SEQUENCE</scope>
    <source>
        <strain evidence="2">Bin_327</strain>
    </source>
</reference>